<comment type="similarity">
    <text evidence="2">Belongs to the UPF0718 family.</text>
</comment>
<feature type="transmembrane region" description="Helical" evidence="7">
    <location>
        <begin position="71"/>
        <end position="96"/>
    </location>
</feature>
<evidence type="ECO:0000313" key="9">
    <source>
        <dbReference type="Proteomes" id="UP000229641"/>
    </source>
</evidence>
<feature type="transmembrane region" description="Helical" evidence="7">
    <location>
        <begin position="133"/>
        <end position="151"/>
    </location>
</feature>
<feature type="transmembrane region" description="Helical" evidence="7">
    <location>
        <begin position="102"/>
        <end position="126"/>
    </location>
</feature>
<evidence type="ECO:0000256" key="6">
    <source>
        <dbReference type="ARBA" id="ARBA00023136"/>
    </source>
</evidence>
<evidence type="ECO:0000256" key="2">
    <source>
        <dbReference type="ARBA" id="ARBA00006386"/>
    </source>
</evidence>
<dbReference type="PANTHER" id="PTHR42775:SF2">
    <property type="entry name" value="PERMEASE"/>
    <property type="match status" value="1"/>
</dbReference>
<dbReference type="PANTHER" id="PTHR42775">
    <property type="entry name" value="PERMEASE RV2963-RELATED"/>
    <property type="match status" value="1"/>
</dbReference>
<name>A0A2H0LWC7_9BACT</name>
<dbReference type="Proteomes" id="UP000229641">
    <property type="component" value="Unassembled WGS sequence"/>
</dbReference>
<dbReference type="InterPro" id="IPR053166">
    <property type="entry name" value="UPF0718_permease"/>
</dbReference>
<keyword evidence="5 7" id="KW-1133">Transmembrane helix</keyword>
<keyword evidence="3" id="KW-1003">Cell membrane</keyword>
<evidence type="ECO:0000256" key="1">
    <source>
        <dbReference type="ARBA" id="ARBA00004651"/>
    </source>
</evidence>
<organism evidence="8 9">
    <name type="scientific">Candidatus Ghiorseimicrobium undicola</name>
    <dbReference type="NCBI Taxonomy" id="1974746"/>
    <lineage>
        <taxon>Bacteria</taxon>
        <taxon>Pseudomonadati</taxon>
        <taxon>Candidatus Omnitrophota</taxon>
        <taxon>Candidatus Ghiorseimicrobium</taxon>
    </lineage>
</organism>
<dbReference type="GO" id="GO:0005886">
    <property type="term" value="C:plasma membrane"/>
    <property type="evidence" value="ECO:0007669"/>
    <property type="project" value="UniProtKB-SubCell"/>
</dbReference>
<keyword evidence="6 7" id="KW-0472">Membrane</keyword>
<reference evidence="8 9" key="1">
    <citation type="submission" date="2017-09" db="EMBL/GenBank/DDBJ databases">
        <title>Depth-based differentiation of microbial function through sediment-hosted aquifers and enrichment of novel symbionts in the deep terrestrial subsurface.</title>
        <authorList>
            <person name="Probst A.J."/>
            <person name="Ladd B."/>
            <person name="Jarett J.K."/>
            <person name="Geller-Mcgrath D.E."/>
            <person name="Sieber C.M."/>
            <person name="Emerson J.B."/>
            <person name="Anantharaman K."/>
            <person name="Thomas B.C."/>
            <person name="Malmstrom R."/>
            <person name="Stieglmeier M."/>
            <person name="Klingl A."/>
            <person name="Woyke T."/>
            <person name="Ryan C.M."/>
            <person name="Banfield J.F."/>
        </authorList>
    </citation>
    <scope>NUCLEOTIDE SEQUENCE [LARGE SCALE GENOMIC DNA]</scope>
    <source>
        <strain evidence="8">CG11_big_fil_rev_8_21_14_0_20_42_13</strain>
    </source>
</reference>
<dbReference type="EMBL" id="PCWA01000090">
    <property type="protein sequence ID" value="PIQ88723.1"/>
    <property type="molecule type" value="Genomic_DNA"/>
</dbReference>
<dbReference type="Pfam" id="PF03773">
    <property type="entry name" value="ArsP_1"/>
    <property type="match status" value="1"/>
</dbReference>
<evidence type="ECO:0000256" key="7">
    <source>
        <dbReference type="SAM" id="Phobius"/>
    </source>
</evidence>
<gene>
    <name evidence="8" type="ORF">COV72_06875</name>
</gene>
<feature type="transmembrane region" description="Helical" evidence="7">
    <location>
        <begin position="290"/>
        <end position="311"/>
    </location>
</feature>
<accession>A0A2H0LWC7</accession>
<dbReference type="AlphaFoldDB" id="A0A2H0LWC7"/>
<feature type="transmembrane region" description="Helical" evidence="7">
    <location>
        <begin position="28"/>
        <end position="50"/>
    </location>
</feature>
<comment type="subcellular location">
    <subcellularLocation>
        <location evidence="1">Cell membrane</location>
        <topology evidence="1">Multi-pass membrane protein</topology>
    </subcellularLocation>
</comment>
<feature type="transmembrane region" description="Helical" evidence="7">
    <location>
        <begin position="260"/>
        <end position="278"/>
    </location>
</feature>
<comment type="caution">
    <text evidence="8">The sequence shown here is derived from an EMBL/GenBank/DDBJ whole genome shotgun (WGS) entry which is preliminary data.</text>
</comment>
<evidence type="ECO:0008006" key="10">
    <source>
        <dbReference type="Google" id="ProtNLM"/>
    </source>
</evidence>
<evidence type="ECO:0000256" key="4">
    <source>
        <dbReference type="ARBA" id="ARBA00022692"/>
    </source>
</evidence>
<feature type="transmembrane region" description="Helical" evidence="7">
    <location>
        <begin position="227"/>
        <end position="254"/>
    </location>
</feature>
<evidence type="ECO:0000256" key="5">
    <source>
        <dbReference type="ARBA" id="ARBA00022989"/>
    </source>
</evidence>
<proteinExistence type="inferred from homology"/>
<evidence type="ECO:0000313" key="8">
    <source>
        <dbReference type="EMBL" id="PIQ88723.1"/>
    </source>
</evidence>
<dbReference type="InterPro" id="IPR005524">
    <property type="entry name" value="DUF318"/>
</dbReference>
<sequence>MLLKFCDWLVYGVLGLNPDSHFGGAVHFFIYDSVKIILLLFFLILIIGFIRTYLPQRKIKNWMGKKGISANFFASLFGAVTPFCSCSSIPLFLGFLEAGIPLGVTFSFLIASPLINEYLVVLMLGFFGYKITILYIFSGLFIGVISGVILGRMKLDKYLVSDIIDKRNNADIKEESYSFYGRIKYGYQESIAVVRKIWLWVIIGVGIGAIIHNYVPQEAIQSIIVKTGIFSVPIAVVLGVPMYGSCAAIVPIAVVLFQKGIPLGTALAFMMAIAALSLPEAIMLRRAMKIGLIGIFFGITSGAIIITGYLFNFLQHALF</sequence>
<feature type="transmembrane region" description="Helical" evidence="7">
    <location>
        <begin position="197"/>
        <end position="215"/>
    </location>
</feature>
<keyword evidence="4 7" id="KW-0812">Transmembrane</keyword>
<evidence type="ECO:0000256" key="3">
    <source>
        <dbReference type="ARBA" id="ARBA00022475"/>
    </source>
</evidence>
<protein>
    <recommendedName>
        <fullName evidence="10">Permease</fullName>
    </recommendedName>
</protein>